<name>A0A2Y9FV34_TRIMA</name>
<accession>A0A2Y9FV34</accession>
<dbReference type="AlphaFoldDB" id="A0A2Y9FV34"/>
<organism evidence="3 4">
    <name type="scientific">Trichechus manatus latirostris</name>
    <name type="common">Florida manatee</name>
    <dbReference type="NCBI Taxonomy" id="127582"/>
    <lineage>
        <taxon>Eukaryota</taxon>
        <taxon>Metazoa</taxon>
        <taxon>Chordata</taxon>
        <taxon>Craniata</taxon>
        <taxon>Vertebrata</taxon>
        <taxon>Euteleostomi</taxon>
        <taxon>Mammalia</taxon>
        <taxon>Eutheria</taxon>
        <taxon>Afrotheria</taxon>
        <taxon>Sirenia</taxon>
        <taxon>Trichechidae</taxon>
        <taxon>Trichechus</taxon>
    </lineage>
</organism>
<feature type="transmembrane region" description="Helical" evidence="2">
    <location>
        <begin position="260"/>
        <end position="290"/>
    </location>
</feature>
<keyword evidence="2" id="KW-1133">Transmembrane helix</keyword>
<proteinExistence type="predicted"/>
<evidence type="ECO:0000313" key="4">
    <source>
        <dbReference type="RefSeq" id="XP_012409677.1"/>
    </source>
</evidence>
<keyword evidence="2 4" id="KW-0812">Transmembrane</keyword>
<feature type="transmembrane region" description="Helical" evidence="2">
    <location>
        <begin position="122"/>
        <end position="140"/>
    </location>
</feature>
<dbReference type="GeneID" id="101358730"/>
<dbReference type="InParanoid" id="A0A2Y9FV34"/>
<feature type="transmembrane region" description="Helical" evidence="2">
    <location>
        <begin position="177"/>
        <end position="202"/>
    </location>
</feature>
<feature type="region of interest" description="Disordered" evidence="1">
    <location>
        <begin position="1"/>
        <end position="21"/>
    </location>
</feature>
<evidence type="ECO:0000313" key="3">
    <source>
        <dbReference type="Proteomes" id="UP000248480"/>
    </source>
</evidence>
<feature type="transmembrane region" description="Helical" evidence="2">
    <location>
        <begin position="94"/>
        <end position="116"/>
    </location>
</feature>
<gene>
    <name evidence="4" type="primary">TMEM269</name>
</gene>
<evidence type="ECO:0000256" key="2">
    <source>
        <dbReference type="SAM" id="Phobius"/>
    </source>
</evidence>
<protein>
    <submittedName>
        <fullName evidence="4">Transmembrane protein 269</fullName>
    </submittedName>
</protein>
<dbReference type="CTD" id="100129924"/>
<keyword evidence="2" id="KW-0472">Membrane</keyword>
<dbReference type="OrthoDB" id="448573at2759"/>
<sequence length="308" mass="34062">MEIAVPSTAQEAGKECRPQPPLAMSSPQASCWAQGTSVCTQVTYPIVGEEDKVGDDSTQCQVSHGEHKEIQCTNFFLAHDQSHPRLDESSCKDIVNALSLVNMVLGLFSIFCSFYRKSHCASWLLLISFLLDMAVGTMTRHLSSCSKSRAELNDFAVFTTFGLASALLLGMDGPLSGLLAIMYVLATSFRLCFFSAGVPFIYKGLPCSYASCVLASTSLLTKGNTFILCCVASLMILFMMDQTYYPHEEILESEKWKKIVYLGGVIMLFLSPFSLTPLYCLLWSVSYIFFPDSLWGKTTCLRPQHRGN</sequence>
<dbReference type="RefSeq" id="XP_012409677.1">
    <property type="nucleotide sequence ID" value="XM_012554223.2"/>
</dbReference>
<reference evidence="4" key="1">
    <citation type="submission" date="2025-08" db="UniProtKB">
        <authorList>
            <consortium name="RefSeq"/>
        </authorList>
    </citation>
    <scope>IDENTIFICATION</scope>
</reference>
<evidence type="ECO:0000256" key="1">
    <source>
        <dbReference type="SAM" id="MobiDB-lite"/>
    </source>
</evidence>
<feature type="transmembrane region" description="Helical" evidence="2">
    <location>
        <begin position="152"/>
        <end position="171"/>
    </location>
</feature>
<dbReference type="KEGG" id="tmu:101358730"/>
<dbReference type="Proteomes" id="UP000248480">
    <property type="component" value="Unplaced"/>
</dbReference>
<keyword evidence="3" id="KW-1185">Reference proteome</keyword>
<feature type="transmembrane region" description="Helical" evidence="2">
    <location>
        <begin position="223"/>
        <end position="240"/>
    </location>
</feature>